<accession>A0A1H5VJW2</accession>
<evidence type="ECO:0000313" key="4">
    <source>
        <dbReference type="EMBL" id="SEF87483.1"/>
    </source>
</evidence>
<reference evidence="4 5" key="1">
    <citation type="submission" date="2016-10" db="EMBL/GenBank/DDBJ databases">
        <authorList>
            <person name="de Groot N.N."/>
        </authorList>
    </citation>
    <scope>NUCLEOTIDE SEQUENCE [LARGE SCALE GENOMIC DNA]</scope>
    <source>
        <strain evidence="4 5">Nm13</strain>
    </source>
</reference>
<dbReference type="Gene3D" id="3.90.1150.10">
    <property type="entry name" value="Aspartate Aminotransferase, domain 1"/>
    <property type="match status" value="1"/>
</dbReference>
<organism evidence="4 5">
    <name type="scientific">Nitrosomonas ureae</name>
    <dbReference type="NCBI Taxonomy" id="44577"/>
    <lineage>
        <taxon>Bacteria</taxon>
        <taxon>Pseudomonadati</taxon>
        <taxon>Pseudomonadota</taxon>
        <taxon>Betaproteobacteria</taxon>
        <taxon>Nitrosomonadales</taxon>
        <taxon>Nitrosomonadaceae</taxon>
        <taxon>Nitrosomonas</taxon>
    </lineage>
</organism>
<evidence type="ECO:0000259" key="3">
    <source>
        <dbReference type="Pfam" id="PF00155"/>
    </source>
</evidence>
<keyword evidence="2 4" id="KW-0808">Transferase</keyword>
<evidence type="ECO:0000313" key="5">
    <source>
        <dbReference type="Proteomes" id="UP000236753"/>
    </source>
</evidence>
<dbReference type="InterPro" id="IPR004839">
    <property type="entry name" value="Aminotransferase_I/II_large"/>
</dbReference>
<gene>
    <name evidence="4" type="ORF">SAMN05216334_1133</name>
</gene>
<dbReference type="Gene3D" id="3.40.640.10">
    <property type="entry name" value="Type I PLP-dependent aspartate aminotransferase-like (Major domain)"/>
    <property type="match status" value="1"/>
</dbReference>
<dbReference type="PANTHER" id="PTHR13693">
    <property type="entry name" value="CLASS II AMINOTRANSFERASE/8-AMINO-7-OXONONANOATE SYNTHASE"/>
    <property type="match status" value="1"/>
</dbReference>
<dbReference type="RefSeq" id="WP_103966600.1">
    <property type="nucleotide sequence ID" value="NZ_FNUX01000013.1"/>
</dbReference>
<proteinExistence type="predicted"/>
<dbReference type="Pfam" id="PF00155">
    <property type="entry name" value="Aminotran_1_2"/>
    <property type="match status" value="1"/>
</dbReference>
<dbReference type="PANTHER" id="PTHR13693:SF3">
    <property type="entry name" value="LD36009P"/>
    <property type="match status" value="1"/>
</dbReference>
<dbReference type="InterPro" id="IPR015424">
    <property type="entry name" value="PyrdxlP-dep_Trfase"/>
</dbReference>
<protein>
    <submittedName>
        <fullName evidence="4">Serine palmitoyltransferase</fullName>
    </submittedName>
</protein>
<dbReference type="EMBL" id="FNUX01000013">
    <property type="protein sequence ID" value="SEF87483.1"/>
    <property type="molecule type" value="Genomic_DNA"/>
</dbReference>
<comment type="cofactor">
    <cofactor evidence="1">
        <name>pyridoxal 5'-phosphate</name>
        <dbReference type="ChEBI" id="CHEBI:597326"/>
    </cofactor>
</comment>
<name>A0A1H5VJW2_9PROT</name>
<feature type="domain" description="Aminotransferase class I/classII large" evidence="3">
    <location>
        <begin position="45"/>
        <end position="382"/>
    </location>
</feature>
<dbReference type="GO" id="GO:0016740">
    <property type="term" value="F:transferase activity"/>
    <property type="evidence" value="ECO:0007669"/>
    <property type="project" value="UniProtKB-KW"/>
</dbReference>
<dbReference type="OrthoDB" id="9807157at2"/>
<sequence length="397" mass="42946">MNLLEKLDAAAAARKALLPDGVGAFGIPIEEVFSATEARIGDRRVLLMGTNNYLGLTFAPECIRAAHDAIDKEGTGTTGSRMANGSYFGHRALEREFADFYQCSSGIIFTTGYQANLGVISGLVGSGDTVLIDGDSHASIYDGCILSGANIIRFKHNDMADMEKRLRRLGDNVETTLIIAEGIYSMLGDQAPLADIVQLKNKYGGILLLDEAHSLGVLGKTGQGLVEETGLLNEVDFITGTFSKSLCSIGGFCVSNHPQLEQLRYVSHPYIFTASPSPATIASTRAALELLRKGSHLRDKLWSNCQQLYSQLKEAGYKLGPDPGPVIAAIVETPQQALLLWQQLLEHNIYVNLILPPAAPEGKSLVRCSVNAVHTMEQIKYVGDTFAKLYNLINVQT</sequence>
<evidence type="ECO:0000256" key="2">
    <source>
        <dbReference type="ARBA" id="ARBA00022679"/>
    </source>
</evidence>
<dbReference type="Proteomes" id="UP000236753">
    <property type="component" value="Unassembled WGS sequence"/>
</dbReference>
<dbReference type="InterPro" id="IPR015422">
    <property type="entry name" value="PyrdxlP-dep_Trfase_small"/>
</dbReference>
<dbReference type="AlphaFoldDB" id="A0A1H5VJW2"/>
<dbReference type="SUPFAM" id="SSF53383">
    <property type="entry name" value="PLP-dependent transferases"/>
    <property type="match status" value="1"/>
</dbReference>
<dbReference type="InterPro" id="IPR015421">
    <property type="entry name" value="PyrdxlP-dep_Trfase_major"/>
</dbReference>
<evidence type="ECO:0000256" key="1">
    <source>
        <dbReference type="ARBA" id="ARBA00001933"/>
    </source>
</evidence>
<dbReference type="InterPro" id="IPR050087">
    <property type="entry name" value="AON_synthase_class-II"/>
</dbReference>
<dbReference type="NCBIfam" id="NF047599">
    <property type="entry name" value="SerpalmtaseBetaP"/>
    <property type="match status" value="1"/>
</dbReference>
<dbReference type="GO" id="GO:0030170">
    <property type="term" value="F:pyridoxal phosphate binding"/>
    <property type="evidence" value="ECO:0007669"/>
    <property type="project" value="InterPro"/>
</dbReference>